<reference evidence="1" key="2">
    <citation type="submission" date="2020-08" db="EMBL/GenBank/DDBJ databases">
        <authorList>
            <person name="Shumante A."/>
            <person name="Zimin A.V."/>
            <person name="Puiu D."/>
            <person name="Salzberg S.L."/>
        </authorList>
    </citation>
    <scope>NUCLEOTIDE SEQUENCE</scope>
    <source>
        <strain evidence="1">WC2-LM</strain>
        <tissue evidence="1">Liver</tissue>
    </source>
</reference>
<sequence length="188" mass="21742">MGEMELEVAVLEEMEREIAAWNEVETAIAAAYELEMWIDAWDEMKTEMEAMDEIERIRHMLGPLAHDWSILILSKEQREELEAHFPKHCFLLLDELKPSSIRLDPQKVEDWLPMMQQWIKFRRSSQPSGSCLVHSTRTSLAWQPRYWPDSFCTCPSTEGAGSCSPRNPGSACVQCQPRECQPRECPGE</sequence>
<dbReference type="AlphaFoldDB" id="A0A5E4D257"/>
<evidence type="ECO:0000313" key="1">
    <source>
        <dbReference type="EMBL" id="KAF7473224.1"/>
    </source>
</evidence>
<proteinExistence type="predicted"/>
<evidence type="ECO:0000313" key="2">
    <source>
        <dbReference type="EMBL" id="VTJ88213.1"/>
    </source>
</evidence>
<reference evidence="2 3" key="1">
    <citation type="submission" date="2019-04" db="EMBL/GenBank/DDBJ databases">
        <authorList>
            <person name="Alioto T."/>
            <person name="Alioto T."/>
        </authorList>
    </citation>
    <scope>NUCLEOTIDE SEQUENCE [LARGE SCALE GENOMIC DNA]</scope>
</reference>
<dbReference type="EMBL" id="WJEC01006451">
    <property type="protein sequence ID" value="KAF7473224.1"/>
    <property type="molecule type" value="Genomic_DNA"/>
</dbReference>
<evidence type="ECO:0000313" key="3">
    <source>
        <dbReference type="Proteomes" id="UP000335636"/>
    </source>
</evidence>
<accession>A0A5E4D257</accession>
<gene>
    <name evidence="1" type="ORF">GHT09_016145</name>
    <name evidence="2" type="ORF">MONAX_5E046913</name>
</gene>
<dbReference type="EMBL" id="CABDUW010002852">
    <property type="protein sequence ID" value="VTJ88213.1"/>
    <property type="molecule type" value="Genomic_DNA"/>
</dbReference>
<keyword evidence="3" id="KW-1185">Reference proteome</keyword>
<dbReference type="EMBL" id="WJEC01006451">
    <property type="protein sequence ID" value="KAF7473225.1"/>
    <property type="molecule type" value="Genomic_DNA"/>
</dbReference>
<dbReference type="Proteomes" id="UP000335636">
    <property type="component" value="Unassembled WGS sequence"/>
</dbReference>
<dbReference type="Proteomes" id="UP000662637">
    <property type="component" value="Unassembled WGS sequence"/>
</dbReference>
<protein>
    <submittedName>
        <fullName evidence="2">Uncharacterized protein</fullName>
    </submittedName>
</protein>
<organism evidence="2 3">
    <name type="scientific">Marmota monax</name>
    <name type="common">Woodchuck</name>
    <dbReference type="NCBI Taxonomy" id="9995"/>
    <lineage>
        <taxon>Eukaryota</taxon>
        <taxon>Metazoa</taxon>
        <taxon>Chordata</taxon>
        <taxon>Craniata</taxon>
        <taxon>Vertebrata</taxon>
        <taxon>Euteleostomi</taxon>
        <taxon>Mammalia</taxon>
        <taxon>Eutheria</taxon>
        <taxon>Euarchontoglires</taxon>
        <taxon>Glires</taxon>
        <taxon>Rodentia</taxon>
        <taxon>Sciuromorpha</taxon>
        <taxon>Sciuridae</taxon>
        <taxon>Xerinae</taxon>
        <taxon>Marmotini</taxon>
        <taxon>Marmota</taxon>
    </lineage>
</organism>
<name>A0A5E4D257_MARMO</name>